<gene>
    <name evidence="1" type="ORF">PR048_011543</name>
</gene>
<reference evidence="1 2" key="1">
    <citation type="submission" date="2023-02" db="EMBL/GenBank/DDBJ databases">
        <title>LHISI_Scaffold_Assembly.</title>
        <authorList>
            <person name="Stuart O.P."/>
            <person name="Cleave R."/>
            <person name="Magrath M.J.L."/>
            <person name="Mikheyev A.S."/>
        </authorList>
    </citation>
    <scope>NUCLEOTIDE SEQUENCE [LARGE SCALE GENOMIC DNA]</scope>
    <source>
        <strain evidence="1">Daus_M_001</strain>
        <tissue evidence="1">Leg muscle</tissue>
    </source>
</reference>
<protein>
    <submittedName>
        <fullName evidence="1">Uncharacterized protein</fullName>
    </submittedName>
</protein>
<name>A0ABQ9HLV5_9NEOP</name>
<keyword evidence="2" id="KW-1185">Reference proteome</keyword>
<accession>A0ABQ9HLV5</accession>
<organism evidence="1 2">
    <name type="scientific">Dryococelus australis</name>
    <dbReference type="NCBI Taxonomy" id="614101"/>
    <lineage>
        <taxon>Eukaryota</taxon>
        <taxon>Metazoa</taxon>
        <taxon>Ecdysozoa</taxon>
        <taxon>Arthropoda</taxon>
        <taxon>Hexapoda</taxon>
        <taxon>Insecta</taxon>
        <taxon>Pterygota</taxon>
        <taxon>Neoptera</taxon>
        <taxon>Polyneoptera</taxon>
        <taxon>Phasmatodea</taxon>
        <taxon>Verophasmatodea</taxon>
        <taxon>Anareolatae</taxon>
        <taxon>Phasmatidae</taxon>
        <taxon>Eurycanthinae</taxon>
        <taxon>Dryococelus</taxon>
    </lineage>
</organism>
<dbReference type="Proteomes" id="UP001159363">
    <property type="component" value="Chromosome X"/>
</dbReference>
<proteinExistence type="predicted"/>
<evidence type="ECO:0000313" key="1">
    <source>
        <dbReference type="EMBL" id="KAJ8885346.1"/>
    </source>
</evidence>
<sequence>MERISQYKIPEKILQRLCCDSSNLKCLRRKCNNCKINYFMMFLMLGKKLLYNHGTSVRTMHLNTKKKFSQRILGIEDRI</sequence>
<evidence type="ECO:0000313" key="2">
    <source>
        <dbReference type="Proteomes" id="UP001159363"/>
    </source>
</evidence>
<dbReference type="EMBL" id="JARBHB010000004">
    <property type="protein sequence ID" value="KAJ8885346.1"/>
    <property type="molecule type" value="Genomic_DNA"/>
</dbReference>
<comment type="caution">
    <text evidence="1">The sequence shown here is derived from an EMBL/GenBank/DDBJ whole genome shotgun (WGS) entry which is preliminary data.</text>
</comment>